<dbReference type="EMBL" id="LR743601">
    <property type="protein sequence ID" value="CAA2631793.1"/>
    <property type="molecule type" value="Genomic_DNA"/>
</dbReference>
<dbReference type="Proteomes" id="UP000663760">
    <property type="component" value="Chromosome 14"/>
</dbReference>
<dbReference type="InterPro" id="IPR044660">
    <property type="entry name" value="IBH1-like"/>
</dbReference>
<evidence type="ECO:0000313" key="5">
    <source>
        <dbReference type="EMBL" id="CAA7408141.1"/>
    </source>
</evidence>
<dbReference type="PANTHER" id="PTHR33124">
    <property type="entry name" value="TRANSCRIPTION FACTOR IBH1-LIKE 1"/>
    <property type="match status" value="1"/>
</dbReference>
<keyword evidence="1" id="KW-0805">Transcription regulation</keyword>
<proteinExistence type="predicted"/>
<accession>A0A7I8JLI4</accession>
<dbReference type="AlphaFoldDB" id="A0A7I8JLI4"/>
<evidence type="ECO:0000313" key="4">
    <source>
        <dbReference type="EMBL" id="CAA2631793.1"/>
    </source>
</evidence>
<keyword evidence="2" id="KW-0804">Transcription</keyword>
<dbReference type="OrthoDB" id="1922093at2759"/>
<organism evidence="4">
    <name type="scientific">Spirodela intermedia</name>
    <name type="common">Intermediate duckweed</name>
    <dbReference type="NCBI Taxonomy" id="51605"/>
    <lineage>
        <taxon>Eukaryota</taxon>
        <taxon>Viridiplantae</taxon>
        <taxon>Streptophyta</taxon>
        <taxon>Embryophyta</taxon>
        <taxon>Tracheophyta</taxon>
        <taxon>Spermatophyta</taxon>
        <taxon>Magnoliopsida</taxon>
        <taxon>Liliopsida</taxon>
        <taxon>Araceae</taxon>
        <taxon>Lemnoideae</taxon>
        <taxon>Spirodela</taxon>
    </lineage>
</organism>
<dbReference type="GO" id="GO:0006355">
    <property type="term" value="P:regulation of DNA-templated transcription"/>
    <property type="evidence" value="ECO:0007669"/>
    <property type="project" value="InterPro"/>
</dbReference>
<evidence type="ECO:0000256" key="1">
    <source>
        <dbReference type="ARBA" id="ARBA00023015"/>
    </source>
</evidence>
<evidence type="ECO:0000259" key="3">
    <source>
        <dbReference type="Pfam" id="PF26576"/>
    </source>
</evidence>
<reference evidence="4" key="1">
    <citation type="submission" date="2019-12" db="EMBL/GenBank/DDBJ databases">
        <authorList>
            <person name="Scholz U."/>
            <person name="Mascher M."/>
            <person name="Fiebig A."/>
        </authorList>
    </citation>
    <scope>NUCLEOTIDE SEQUENCE</scope>
</reference>
<dbReference type="Pfam" id="PF26576">
    <property type="entry name" value="IBH1_N"/>
    <property type="match status" value="1"/>
</dbReference>
<sequence length="181" mass="20677">MQSAVSFKVAFLRYLQAGLDQVAGVPSANASVMERKRAIKLTADMAMALARGGRRWSRALMSNLCKQGTSENLPRTKFPLTIFSRKKILRRRFRQRPSPPRTAAAASLLARRMMKKRTEVLKRLVPGGNSMDDFSLLLDEALDYVLSLRAQADLLRRLTYAIEHSKCRWVRIYRVKPLSPW</sequence>
<name>A0A7I8JLI4_SPIIN</name>
<dbReference type="InterPro" id="IPR059002">
    <property type="entry name" value="IBH1_N"/>
</dbReference>
<evidence type="ECO:0000313" key="6">
    <source>
        <dbReference type="Proteomes" id="UP000663760"/>
    </source>
</evidence>
<gene>
    <name evidence="4" type="ORF">SI7747_14017441</name>
    <name evidence="5" type="ORF">SI8410_14018819</name>
</gene>
<evidence type="ECO:0000256" key="2">
    <source>
        <dbReference type="ARBA" id="ARBA00023163"/>
    </source>
</evidence>
<protein>
    <recommendedName>
        <fullName evidence="3">IBH1-like N-terminal domain-containing protein</fullName>
    </recommendedName>
</protein>
<feature type="domain" description="IBH1-like N-terminal" evidence="3">
    <location>
        <begin position="6"/>
        <end position="67"/>
    </location>
</feature>
<dbReference type="EMBL" id="LR746277">
    <property type="protein sequence ID" value="CAA7408141.1"/>
    <property type="molecule type" value="Genomic_DNA"/>
</dbReference>
<dbReference type="PANTHER" id="PTHR33124:SF5">
    <property type="entry name" value="TRANSCRIPTION FACTOR IBH1-LIKE 1"/>
    <property type="match status" value="1"/>
</dbReference>
<keyword evidence="6" id="KW-1185">Reference proteome</keyword>